<dbReference type="Proteomes" id="UP000053097">
    <property type="component" value="Unassembled WGS sequence"/>
</dbReference>
<dbReference type="EMBL" id="KK107311">
    <property type="protein sequence ID" value="EZA52870.1"/>
    <property type="molecule type" value="Genomic_DNA"/>
</dbReference>
<organism evidence="2 3">
    <name type="scientific">Ooceraea biroi</name>
    <name type="common">Clonal raider ant</name>
    <name type="synonym">Cerapachys biroi</name>
    <dbReference type="NCBI Taxonomy" id="2015173"/>
    <lineage>
        <taxon>Eukaryota</taxon>
        <taxon>Metazoa</taxon>
        <taxon>Ecdysozoa</taxon>
        <taxon>Arthropoda</taxon>
        <taxon>Hexapoda</taxon>
        <taxon>Insecta</taxon>
        <taxon>Pterygota</taxon>
        <taxon>Neoptera</taxon>
        <taxon>Endopterygota</taxon>
        <taxon>Hymenoptera</taxon>
        <taxon>Apocrita</taxon>
        <taxon>Aculeata</taxon>
        <taxon>Formicoidea</taxon>
        <taxon>Formicidae</taxon>
        <taxon>Dorylinae</taxon>
        <taxon>Ooceraea</taxon>
    </lineage>
</organism>
<feature type="compositionally biased region" description="Basic and acidic residues" evidence="1">
    <location>
        <begin position="179"/>
        <end position="189"/>
    </location>
</feature>
<dbReference type="OrthoDB" id="7554824at2759"/>
<evidence type="ECO:0000313" key="2">
    <source>
        <dbReference type="EMBL" id="EZA52870.1"/>
    </source>
</evidence>
<feature type="region of interest" description="Disordered" evidence="1">
    <location>
        <begin position="179"/>
        <end position="199"/>
    </location>
</feature>
<protein>
    <submittedName>
        <fullName evidence="2">Uncharacterized protein</fullName>
    </submittedName>
</protein>
<name>A0A026W9Z7_OOCBI</name>
<proteinExistence type="predicted"/>
<reference evidence="2 3" key="1">
    <citation type="journal article" date="2014" name="Curr. Biol.">
        <title>The genome of the clonal raider ant Cerapachys biroi.</title>
        <authorList>
            <person name="Oxley P.R."/>
            <person name="Ji L."/>
            <person name="Fetter-Pruneda I."/>
            <person name="McKenzie S.K."/>
            <person name="Li C."/>
            <person name="Hu H."/>
            <person name="Zhang G."/>
            <person name="Kronauer D.J."/>
        </authorList>
    </citation>
    <scope>NUCLEOTIDE SEQUENCE [LARGE SCALE GENOMIC DNA]</scope>
</reference>
<gene>
    <name evidence="2" type="ORF">X777_07989</name>
</gene>
<evidence type="ECO:0000313" key="3">
    <source>
        <dbReference type="Proteomes" id="UP000053097"/>
    </source>
</evidence>
<dbReference type="Gene3D" id="3.60.10.10">
    <property type="entry name" value="Endonuclease/exonuclease/phosphatase"/>
    <property type="match status" value="1"/>
</dbReference>
<dbReference type="AlphaFoldDB" id="A0A026W9Z7"/>
<dbReference type="OMA" id="WVEWIME"/>
<dbReference type="SUPFAM" id="SSF56219">
    <property type="entry name" value="DNase I-like"/>
    <property type="match status" value="1"/>
</dbReference>
<dbReference type="InterPro" id="IPR036691">
    <property type="entry name" value="Endo/exonu/phosph_ase_sf"/>
</dbReference>
<accession>A0A026W9Z7</accession>
<evidence type="ECO:0000256" key="1">
    <source>
        <dbReference type="SAM" id="MobiDB-lite"/>
    </source>
</evidence>
<feature type="region of interest" description="Disordered" evidence="1">
    <location>
        <begin position="1"/>
        <end position="51"/>
    </location>
</feature>
<feature type="compositionally biased region" description="Basic and acidic residues" evidence="1">
    <location>
        <begin position="36"/>
        <end position="51"/>
    </location>
</feature>
<sequence length="199" mass="22280">MEEEGGGGKTIIGGDFNARTGRKGGRKLGEEEGEGEERKSRDEKENNEGRELVEVIGERGWMIVNGGMEGDEEGEWTYTGGRGELVIDYVIVNEEGWERITRLEVGDKIDSDHHSVIVVMKGDRKRVKRKKEMGRKGKRGIWTDESRGKYKENLGKIKAGEGTVEEEIEKINERIKEAMVREGEGEGRKRGGNGGMKNV</sequence>
<dbReference type="STRING" id="2015173.A0A026W9Z7"/>
<keyword evidence="3" id="KW-1185">Reference proteome</keyword>